<evidence type="ECO:0000313" key="2">
    <source>
        <dbReference type="EMBL" id="SSX25151.1"/>
    </source>
</evidence>
<dbReference type="EMBL" id="UFQS01000547">
    <property type="protein sequence ID" value="SSX04788.1"/>
    <property type="molecule type" value="Genomic_DNA"/>
</dbReference>
<reference evidence="1" key="1">
    <citation type="submission" date="2018-04" db="EMBL/GenBank/DDBJ databases">
        <authorList>
            <person name="Go L.Y."/>
            <person name="Mitchell J.A."/>
        </authorList>
    </citation>
    <scope>NUCLEOTIDE SEQUENCE</scope>
    <source>
        <tissue evidence="1">Whole organism</tissue>
    </source>
</reference>
<organism evidence="1">
    <name type="scientific">Culicoides sonorensis</name>
    <name type="common">Biting midge</name>
    <dbReference type="NCBI Taxonomy" id="179676"/>
    <lineage>
        <taxon>Eukaryota</taxon>
        <taxon>Metazoa</taxon>
        <taxon>Ecdysozoa</taxon>
        <taxon>Arthropoda</taxon>
        <taxon>Hexapoda</taxon>
        <taxon>Insecta</taxon>
        <taxon>Pterygota</taxon>
        <taxon>Neoptera</taxon>
        <taxon>Endopterygota</taxon>
        <taxon>Diptera</taxon>
        <taxon>Nematocera</taxon>
        <taxon>Chironomoidea</taxon>
        <taxon>Ceratopogonidae</taxon>
        <taxon>Ceratopogoninae</taxon>
        <taxon>Culicoides</taxon>
        <taxon>Monoculicoides</taxon>
    </lineage>
</organism>
<dbReference type="Pfam" id="PF06585">
    <property type="entry name" value="JHBP"/>
    <property type="match status" value="1"/>
</dbReference>
<dbReference type="OMA" id="EYKGSAH"/>
<dbReference type="PANTHER" id="PTHR11008:SF18">
    <property type="entry name" value="BCDNA.GH05536-RELATED"/>
    <property type="match status" value="1"/>
</dbReference>
<accession>A0A336KLH9</accession>
<dbReference type="PANTHER" id="PTHR11008">
    <property type="entry name" value="PROTEIN TAKEOUT-LIKE PROTEIN"/>
    <property type="match status" value="1"/>
</dbReference>
<dbReference type="Gene3D" id="3.15.10.30">
    <property type="entry name" value="Haemolymph juvenile hormone binding protein"/>
    <property type="match status" value="2"/>
</dbReference>
<gene>
    <name evidence="1" type="primary">CSON011978</name>
</gene>
<dbReference type="EMBL" id="UFQT01000547">
    <property type="protein sequence ID" value="SSX25151.1"/>
    <property type="molecule type" value="Genomic_DNA"/>
</dbReference>
<dbReference type="VEuPathDB" id="VectorBase:CSON011978"/>
<dbReference type="SMART" id="SM00700">
    <property type="entry name" value="JHBP"/>
    <property type="match status" value="1"/>
</dbReference>
<evidence type="ECO:0000313" key="1">
    <source>
        <dbReference type="EMBL" id="SSX04788.1"/>
    </source>
</evidence>
<protein>
    <submittedName>
        <fullName evidence="1">CSON011978 protein</fullName>
    </submittedName>
</protein>
<dbReference type="AlphaFoldDB" id="A0A336KLH9"/>
<sequence>MKAIKKIKMKFIEISIFFIVLLNLNLAQKIELPPGIQICYRNSPVPERNECIKQSMSKIIPLIKDGYKPLNITKFEPFSVEKSKIELKQGVLTVKLNLRNILVKGISGVRLIEVRSKANDKNFYLEFDVVFPQLDLKAEYKGSAHLNELNVKSGGKISIVGDDVTSTYKILGKLNKTNTDDVISIKGFDVTNIVPKAIKLDASGLFPDPDVNKFAVEFINQHWQLLIDQVVPEVKKIWGPVCVNIAKNFFEQVPYNDVTSTYKILGKLNKTNSDDVISIKGFDVTNIVPKAIKLDASGLFPDPDVNKFAVEFINQHWQLLIDQVVPEVKKIWGPVCVNIAKNFFEQVPYSQLLPKKET</sequence>
<dbReference type="InterPro" id="IPR038606">
    <property type="entry name" value="To_sf"/>
</dbReference>
<name>A0A336KLH9_CULSO</name>
<reference evidence="2" key="2">
    <citation type="submission" date="2018-07" db="EMBL/GenBank/DDBJ databases">
        <authorList>
            <person name="Quirk P.G."/>
            <person name="Krulwich T.A."/>
        </authorList>
    </citation>
    <scope>NUCLEOTIDE SEQUENCE</scope>
</reference>
<proteinExistence type="predicted"/>
<dbReference type="InterPro" id="IPR010562">
    <property type="entry name" value="Haemolymph_juvenile_hormone-bd"/>
</dbReference>
<dbReference type="GO" id="GO:0005615">
    <property type="term" value="C:extracellular space"/>
    <property type="evidence" value="ECO:0007669"/>
    <property type="project" value="TreeGrafter"/>
</dbReference>